<proteinExistence type="predicted"/>
<dbReference type="OrthoDB" id="1183463at2"/>
<dbReference type="Proteomes" id="UP000095713">
    <property type="component" value="Unassembled WGS sequence"/>
</dbReference>
<dbReference type="InterPro" id="IPR011050">
    <property type="entry name" value="Pectin_lyase_fold/virulence"/>
</dbReference>
<dbReference type="RefSeq" id="WP_069829646.1">
    <property type="nucleotide sequence ID" value="NZ_MDJD01000034.1"/>
</dbReference>
<evidence type="ECO:0000313" key="5">
    <source>
        <dbReference type="Proteomes" id="UP000095713"/>
    </source>
</evidence>
<accession>A0A1E5T9R6</accession>
<dbReference type="Gene3D" id="2.60.40.1080">
    <property type="match status" value="1"/>
</dbReference>
<dbReference type="SMART" id="SM00635">
    <property type="entry name" value="BID_2"/>
    <property type="match status" value="1"/>
</dbReference>
<dbReference type="InterPro" id="IPR003343">
    <property type="entry name" value="Big_2"/>
</dbReference>
<protein>
    <recommendedName>
        <fullName evidence="3">BIG2 domain-containing protein</fullName>
    </recommendedName>
</protein>
<dbReference type="SUPFAM" id="SSF51126">
    <property type="entry name" value="Pectin lyase-like"/>
    <property type="match status" value="1"/>
</dbReference>
<keyword evidence="1 2" id="KW-0732">Signal</keyword>
<dbReference type="Pfam" id="PF02368">
    <property type="entry name" value="Big_2"/>
    <property type="match status" value="1"/>
</dbReference>
<feature type="signal peptide" evidence="2">
    <location>
        <begin position="1"/>
        <end position="22"/>
    </location>
</feature>
<name>A0A1E5T9R6_9FLAO</name>
<sequence>MKKQLEFLLMFMLYITFFPSQAQLRVGDPGVTIDQSKFDSDYPQMARWANAGVRGGIPFINSFNIVKTITEGNSDKINAEILNMANDLSGGQKGLIKLSNGDYNINKSITMKSNVSLQGESRNGVVCTITMNNNDAFSFRDVQKCGIYNLTIKGSWDTPKYPWNYSLDANKEFSNSNVSIKLTGTTKDCWLDKVSIINSAKDPLRCPADHNTFRDLIVDGCKRKAGGAEGYFFIQGRDNLITGCEITHLRHISLQGSNVEYNVVYDNDFKQEISFHSGDAGNNLISNNRITLPSDMPPLERGEKGPFPETENGKPIYFAIMGPWSTKHRNSDKPNYLYKNKCVQDNHNYGSRTPWSDNSKVYFGPKKLGLSIQERIDNFPAFSGGAPSGGTLYAVNIGDNTIPVNATEVLLAPTLVALSVGKAKNLNATVLPNNASNKSVTWSSNNTSVASINANGRVTAISAGTAIVTVTTIDGNKTATSTVTVTGGGNPTPGQSYTETFSNMTLTGWGNETYTGDNSFVWNIIAAKGSSNNVKNSKDIYFRSGKTGVKSTPIAGGISSFSVKCKDRVAGTAHILELLINGDVVGTSTHNNGTDLYTFEVNDIDIAGNITIELKNNSATNKQNHIAIDDITWTTYNRNLNILNISKDNLVKTINQDISISPNPFQNKIKLRFNQEGIQKVNIMDIHGRIVYYKELQENIQELNISSPKNLKEGMYFLNFTKKNGVNKTIKLIKKD</sequence>
<dbReference type="EMBL" id="MDJD01000034">
    <property type="protein sequence ID" value="OEK08135.1"/>
    <property type="molecule type" value="Genomic_DNA"/>
</dbReference>
<keyword evidence="5" id="KW-1185">Reference proteome</keyword>
<comment type="caution">
    <text evidence="4">The sequence shown here is derived from an EMBL/GenBank/DDBJ whole genome shotgun (WGS) entry which is preliminary data.</text>
</comment>
<dbReference type="InterPro" id="IPR026444">
    <property type="entry name" value="Secre_tail"/>
</dbReference>
<dbReference type="InterPro" id="IPR008964">
    <property type="entry name" value="Invasin/intimin_cell_adhesion"/>
</dbReference>
<dbReference type="AlphaFoldDB" id="A0A1E5T9R6"/>
<reference evidence="4 5" key="1">
    <citation type="submission" date="2016-05" db="EMBL/GenBank/DDBJ databases">
        <title>Draft Genome Sequence of Algibacter sp. Strain SK-16 Isolated from the Surface Water of Aburatsubo Inlet.</title>
        <authorList>
            <person name="Wong S.-K."/>
            <person name="Yoshizawa S."/>
            <person name="Nakajima Y."/>
            <person name="Ogura Y."/>
            <person name="Tetsuya H."/>
            <person name="Hamasaki K."/>
        </authorList>
    </citation>
    <scope>NUCLEOTIDE SEQUENCE [LARGE SCALE GENOMIC DNA]</scope>
    <source>
        <strain evidence="4 5">SK-16</strain>
    </source>
</reference>
<gene>
    <name evidence="4" type="ORF">A8C32_01350</name>
</gene>
<evidence type="ECO:0000256" key="2">
    <source>
        <dbReference type="SAM" id="SignalP"/>
    </source>
</evidence>
<dbReference type="STRING" id="1849968.A8C32_01350"/>
<organism evidence="4 5">
    <name type="scientific">Flavivirga aquatica</name>
    <dbReference type="NCBI Taxonomy" id="1849968"/>
    <lineage>
        <taxon>Bacteria</taxon>
        <taxon>Pseudomonadati</taxon>
        <taxon>Bacteroidota</taxon>
        <taxon>Flavobacteriia</taxon>
        <taxon>Flavobacteriales</taxon>
        <taxon>Flavobacteriaceae</taxon>
        <taxon>Flavivirga</taxon>
    </lineage>
</organism>
<evidence type="ECO:0000256" key="1">
    <source>
        <dbReference type="ARBA" id="ARBA00022729"/>
    </source>
</evidence>
<dbReference type="Pfam" id="PF18962">
    <property type="entry name" value="Por_Secre_tail"/>
    <property type="match status" value="1"/>
</dbReference>
<feature type="chain" id="PRO_5009186197" description="BIG2 domain-containing protein" evidence="2">
    <location>
        <begin position="23"/>
        <end position="736"/>
    </location>
</feature>
<feature type="domain" description="BIG2" evidence="3">
    <location>
        <begin position="403"/>
        <end position="482"/>
    </location>
</feature>
<evidence type="ECO:0000313" key="4">
    <source>
        <dbReference type="EMBL" id="OEK08135.1"/>
    </source>
</evidence>
<dbReference type="NCBIfam" id="TIGR04183">
    <property type="entry name" value="Por_Secre_tail"/>
    <property type="match status" value="1"/>
</dbReference>
<dbReference type="SUPFAM" id="SSF49373">
    <property type="entry name" value="Invasin/intimin cell-adhesion fragments"/>
    <property type="match status" value="1"/>
</dbReference>
<evidence type="ECO:0000259" key="3">
    <source>
        <dbReference type="SMART" id="SM00635"/>
    </source>
</evidence>